<proteinExistence type="predicted"/>
<protein>
    <submittedName>
        <fullName evidence="1">Uncharacterized protein</fullName>
    </submittedName>
</protein>
<dbReference type="Proteomes" id="UP000183567">
    <property type="component" value="Unassembled WGS sequence"/>
</dbReference>
<organism evidence="1 2">
    <name type="scientific">Rhizopogon vesiculosus</name>
    <dbReference type="NCBI Taxonomy" id="180088"/>
    <lineage>
        <taxon>Eukaryota</taxon>
        <taxon>Fungi</taxon>
        <taxon>Dikarya</taxon>
        <taxon>Basidiomycota</taxon>
        <taxon>Agaricomycotina</taxon>
        <taxon>Agaricomycetes</taxon>
        <taxon>Agaricomycetidae</taxon>
        <taxon>Boletales</taxon>
        <taxon>Suillineae</taxon>
        <taxon>Rhizopogonaceae</taxon>
        <taxon>Rhizopogon</taxon>
    </lineage>
</organism>
<comment type="caution">
    <text evidence="1">The sequence shown here is derived from an EMBL/GenBank/DDBJ whole genome shotgun (WGS) entry which is preliminary data.</text>
</comment>
<sequence length="61" mass="6342">MLAQLDGHRVLSTTLGNNLEVLQVQNGCEKAEMRTLSLVKVELSKRSGGADASGVASATGE</sequence>
<evidence type="ECO:0000313" key="2">
    <source>
        <dbReference type="Proteomes" id="UP000183567"/>
    </source>
</evidence>
<dbReference type="AlphaFoldDB" id="A0A1J8PUC7"/>
<evidence type="ECO:0000313" key="1">
    <source>
        <dbReference type="EMBL" id="OJA12846.1"/>
    </source>
</evidence>
<keyword evidence="2" id="KW-1185">Reference proteome</keyword>
<dbReference type="EMBL" id="LVVM01004465">
    <property type="protein sequence ID" value="OJA12846.1"/>
    <property type="molecule type" value="Genomic_DNA"/>
</dbReference>
<gene>
    <name evidence="1" type="ORF">AZE42_02421</name>
</gene>
<accession>A0A1J8PUC7</accession>
<name>A0A1J8PUC7_9AGAM</name>
<reference evidence="1 2" key="1">
    <citation type="submission" date="2016-03" db="EMBL/GenBank/DDBJ databases">
        <title>Comparative genomics of the ectomycorrhizal sister species Rhizopogon vinicolor and Rhizopogon vesiculosus (Basidiomycota: Boletales) reveals a divergence of the mating type B locus.</title>
        <authorList>
            <person name="Mujic A.B."/>
            <person name="Kuo A."/>
            <person name="Tritt A."/>
            <person name="Lipzen A."/>
            <person name="Chen C."/>
            <person name="Johnson J."/>
            <person name="Sharma A."/>
            <person name="Barry K."/>
            <person name="Grigoriev I.V."/>
            <person name="Spatafora J.W."/>
        </authorList>
    </citation>
    <scope>NUCLEOTIDE SEQUENCE [LARGE SCALE GENOMIC DNA]</scope>
    <source>
        <strain evidence="1 2">AM-OR11-056</strain>
    </source>
</reference>